<sequence length="80" mass="8900">MVFIPVPIIPTTNRDTAFNNMHEQANFSGASDGPMPSKNQKKAQKKRQKATRSEKLRVSTRQKGSSRVEARDDVALGTQD</sequence>
<proteinExistence type="predicted"/>
<organism evidence="2 3">
    <name type="scientific">Jatropha curcas</name>
    <name type="common">Barbados nut</name>
    <dbReference type="NCBI Taxonomy" id="180498"/>
    <lineage>
        <taxon>Eukaryota</taxon>
        <taxon>Viridiplantae</taxon>
        <taxon>Streptophyta</taxon>
        <taxon>Embryophyta</taxon>
        <taxon>Tracheophyta</taxon>
        <taxon>Spermatophyta</taxon>
        <taxon>Magnoliopsida</taxon>
        <taxon>eudicotyledons</taxon>
        <taxon>Gunneridae</taxon>
        <taxon>Pentapetalae</taxon>
        <taxon>rosids</taxon>
        <taxon>fabids</taxon>
        <taxon>Malpighiales</taxon>
        <taxon>Euphorbiaceae</taxon>
        <taxon>Crotonoideae</taxon>
        <taxon>Jatropheae</taxon>
        <taxon>Jatropha</taxon>
    </lineage>
</organism>
<protein>
    <submittedName>
        <fullName evidence="2">Uncharacterized protein</fullName>
    </submittedName>
</protein>
<feature type="compositionally biased region" description="Polar residues" evidence="1">
    <location>
        <begin position="12"/>
        <end position="29"/>
    </location>
</feature>
<reference evidence="2 3" key="1">
    <citation type="journal article" date="2014" name="PLoS ONE">
        <title>Global Analysis of Gene Expression Profiles in Physic Nut (Jatropha curcas L.) Seedlings Exposed to Salt Stress.</title>
        <authorList>
            <person name="Zhang L."/>
            <person name="Zhang C."/>
            <person name="Wu P."/>
            <person name="Chen Y."/>
            <person name="Li M."/>
            <person name="Jiang H."/>
            <person name="Wu G."/>
        </authorList>
    </citation>
    <scope>NUCLEOTIDE SEQUENCE [LARGE SCALE GENOMIC DNA]</scope>
    <source>
        <strain evidence="3">cv. GZQX0401</strain>
        <tissue evidence="2">Young leaves</tissue>
    </source>
</reference>
<gene>
    <name evidence="2" type="ORF">JCGZ_27065</name>
</gene>
<dbReference type="Proteomes" id="UP000027138">
    <property type="component" value="Unassembled WGS sequence"/>
</dbReference>
<keyword evidence="3" id="KW-1185">Reference proteome</keyword>
<dbReference type="EMBL" id="KK915147">
    <property type="protein sequence ID" value="KDP24040.1"/>
    <property type="molecule type" value="Genomic_DNA"/>
</dbReference>
<feature type="compositionally biased region" description="Basic residues" evidence="1">
    <location>
        <begin position="39"/>
        <end position="50"/>
    </location>
</feature>
<evidence type="ECO:0000313" key="3">
    <source>
        <dbReference type="Proteomes" id="UP000027138"/>
    </source>
</evidence>
<dbReference type="AlphaFoldDB" id="A0A067JVM4"/>
<evidence type="ECO:0000313" key="2">
    <source>
        <dbReference type="EMBL" id="KDP24040.1"/>
    </source>
</evidence>
<name>A0A067JVM4_JATCU</name>
<feature type="region of interest" description="Disordered" evidence="1">
    <location>
        <begin position="12"/>
        <end position="80"/>
    </location>
</feature>
<evidence type="ECO:0000256" key="1">
    <source>
        <dbReference type="SAM" id="MobiDB-lite"/>
    </source>
</evidence>
<accession>A0A067JVM4</accession>